<reference evidence="8" key="2">
    <citation type="journal article" date="2021" name="PeerJ">
        <title>Extensive microbial diversity within the chicken gut microbiome revealed by metagenomics and culture.</title>
        <authorList>
            <person name="Gilroy R."/>
            <person name="Ravi A."/>
            <person name="Getino M."/>
            <person name="Pursley I."/>
            <person name="Horton D.L."/>
            <person name="Alikhan N.F."/>
            <person name="Baker D."/>
            <person name="Gharbi K."/>
            <person name="Hall N."/>
            <person name="Watson M."/>
            <person name="Adriaenssens E.M."/>
            <person name="Foster-Nyarko E."/>
            <person name="Jarju S."/>
            <person name="Secka A."/>
            <person name="Antonio M."/>
            <person name="Oren A."/>
            <person name="Chaudhuri R.R."/>
            <person name="La Ragione R."/>
            <person name="Hildebrand F."/>
            <person name="Pallen M.J."/>
        </authorList>
    </citation>
    <scope>NUCLEOTIDE SEQUENCE</scope>
    <source>
        <strain evidence="8">F1-3629</strain>
    </source>
</reference>
<feature type="binding site" evidence="7">
    <location>
        <position position="122"/>
    </location>
    <ligand>
        <name>ATP</name>
        <dbReference type="ChEBI" id="CHEBI:30616"/>
    </ligand>
</feature>
<evidence type="ECO:0000256" key="6">
    <source>
        <dbReference type="ARBA" id="ARBA00023141"/>
    </source>
</evidence>
<dbReference type="GO" id="GO:0004765">
    <property type="term" value="F:shikimate kinase activity"/>
    <property type="evidence" value="ECO:0007669"/>
    <property type="project" value="UniProtKB-UniRule"/>
</dbReference>
<dbReference type="EC" id="2.7.1.71" evidence="7"/>
<comment type="subcellular location">
    <subcellularLocation>
        <location evidence="7">Cytoplasm</location>
    </subcellularLocation>
</comment>
<reference evidence="8" key="1">
    <citation type="submission" date="2020-10" db="EMBL/GenBank/DDBJ databases">
        <authorList>
            <person name="Gilroy R."/>
        </authorList>
    </citation>
    <scope>NUCLEOTIDE SEQUENCE</scope>
    <source>
        <strain evidence="8">F1-3629</strain>
    </source>
</reference>
<evidence type="ECO:0000256" key="7">
    <source>
        <dbReference type="HAMAP-Rule" id="MF_00109"/>
    </source>
</evidence>
<dbReference type="GO" id="GO:0000287">
    <property type="term" value="F:magnesium ion binding"/>
    <property type="evidence" value="ECO:0007669"/>
    <property type="project" value="UniProtKB-UniRule"/>
</dbReference>
<evidence type="ECO:0000256" key="1">
    <source>
        <dbReference type="ARBA" id="ARBA00022605"/>
    </source>
</evidence>
<feature type="binding site" evidence="7">
    <location>
        <position position="147"/>
    </location>
    <ligand>
        <name>substrate</name>
    </ligand>
</feature>
<feature type="binding site" evidence="7">
    <location>
        <position position="83"/>
    </location>
    <ligand>
        <name>substrate</name>
    </ligand>
</feature>
<feature type="binding site" evidence="7">
    <location>
        <position position="32"/>
    </location>
    <ligand>
        <name>substrate</name>
    </ligand>
</feature>
<accession>A0A940DR79</accession>
<comment type="caution">
    <text evidence="7">Lacks conserved residue(s) required for the propagation of feature annotation.</text>
</comment>
<dbReference type="SUPFAM" id="SSF52540">
    <property type="entry name" value="P-loop containing nucleoside triphosphate hydrolases"/>
    <property type="match status" value="1"/>
</dbReference>
<keyword evidence="7" id="KW-0963">Cytoplasm</keyword>
<gene>
    <name evidence="7" type="primary">aroK</name>
    <name evidence="8" type="ORF">IAC07_07890</name>
</gene>
<comment type="cofactor">
    <cofactor evidence="7">
        <name>Mg(2+)</name>
        <dbReference type="ChEBI" id="CHEBI:18420"/>
    </cofactor>
    <text evidence="7">Binds 1 Mg(2+) ion per subunit.</text>
</comment>
<protein>
    <recommendedName>
        <fullName evidence="7">Shikimate kinase</fullName>
        <shortName evidence="7">SK</shortName>
        <ecNumber evidence="7">2.7.1.71</ecNumber>
    </recommendedName>
</protein>
<keyword evidence="5 7" id="KW-0067">ATP-binding</keyword>
<dbReference type="GO" id="GO:0005524">
    <property type="term" value="F:ATP binding"/>
    <property type="evidence" value="ECO:0007669"/>
    <property type="project" value="UniProtKB-UniRule"/>
</dbReference>
<dbReference type="Proteomes" id="UP000771749">
    <property type="component" value="Unassembled WGS sequence"/>
</dbReference>
<evidence type="ECO:0000256" key="5">
    <source>
        <dbReference type="ARBA" id="ARBA00022840"/>
    </source>
</evidence>
<dbReference type="GO" id="GO:0009423">
    <property type="term" value="P:chorismate biosynthetic process"/>
    <property type="evidence" value="ECO:0007669"/>
    <property type="project" value="UniProtKB-UniRule"/>
</dbReference>
<comment type="pathway">
    <text evidence="7">Metabolic intermediate biosynthesis; chorismate biosynthesis; chorismate from D-erythrose 4-phosphate and phosphoenolpyruvate: step 5/7.</text>
</comment>
<sequence>MIITLCGFMGSGKSSVGAELARRLGWHFIDLDNAVEESAGMTITEIFAAGNEQGFRKRESLVLNEILLAYSCKGSNLVLALGGGTPVIPENRKAIREKTFCVYLQASADTLFGRLEHDCGGRPVLTKKASGNPEALYERISCLLDARAGFYEECSRLTINTDSLGIGGTAAEIISSL</sequence>
<feature type="binding site" evidence="7">
    <location>
        <position position="56"/>
    </location>
    <ligand>
        <name>substrate</name>
    </ligand>
</feature>
<dbReference type="PANTHER" id="PTHR21087:SF16">
    <property type="entry name" value="SHIKIMATE KINASE 1, CHLOROPLASTIC"/>
    <property type="match status" value="1"/>
</dbReference>
<feature type="binding site" evidence="7">
    <location>
        <position position="14"/>
    </location>
    <ligand>
        <name>Mg(2+)</name>
        <dbReference type="ChEBI" id="CHEBI:18420"/>
    </ligand>
</feature>
<dbReference type="GO" id="GO:0008652">
    <property type="term" value="P:amino acid biosynthetic process"/>
    <property type="evidence" value="ECO:0007669"/>
    <property type="project" value="UniProtKB-KW"/>
</dbReference>
<proteinExistence type="inferred from homology"/>
<dbReference type="InterPro" id="IPR027417">
    <property type="entry name" value="P-loop_NTPase"/>
</dbReference>
<evidence type="ECO:0000313" key="9">
    <source>
        <dbReference type="Proteomes" id="UP000771749"/>
    </source>
</evidence>
<keyword evidence="4 7" id="KW-0418">Kinase</keyword>
<dbReference type="InterPro" id="IPR000623">
    <property type="entry name" value="Shikimate_kinase/TSH1"/>
</dbReference>
<comment type="caution">
    <text evidence="8">The sequence shown here is derived from an EMBL/GenBank/DDBJ whole genome shotgun (WGS) entry which is preliminary data.</text>
</comment>
<organism evidence="8 9">
    <name type="scientific">Candidatus Cryptobacteroides gallistercoris</name>
    <dbReference type="NCBI Taxonomy" id="2840765"/>
    <lineage>
        <taxon>Bacteria</taxon>
        <taxon>Pseudomonadati</taxon>
        <taxon>Bacteroidota</taxon>
        <taxon>Bacteroidia</taxon>
        <taxon>Bacteroidales</taxon>
        <taxon>Candidatus Cryptobacteroides</taxon>
    </lineage>
</organism>
<keyword evidence="7" id="KW-0460">Magnesium</keyword>
<evidence type="ECO:0000313" key="8">
    <source>
        <dbReference type="EMBL" id="MBO8454625.1"/>
    </source>
</evidence>
<dbReference type="InterPro" id="IPR031322">
    <property type="entry name" value="Shikimate/glucono_kinase"/>
</dbReference>
<comment type="subunit">
    <text evidence="7">Monomer.</text>
</comment>
<comment type="function">
    <text evidence="7">Catalyzes the specific phosphorylation of the 3-hydroxyl group of shikimic acid using ATP as a cosubstrate.</text>
</comment>
<evidence type="ECO:0000256" key="3">
    <source>
        <dbReference type="ARBA" id="ARBA00022741"/>
    </source>
</evidence>
<evidence type="ECO:0000256" key="4">
    <source>
        <dbReference type="ARBA" id="ARBA00022777"/>
    </source>
</evidence>
<name>A0A940DR79_9BACT</name>
<dbReference type="EMBL" id="JADIMJ010000123">
    <property type="protein sequence ID" value="MBO8454625.1"/>
    <property type="molecule type" value="Genomic_DNA"/>
</dbReference>
<dbReference type="Gene3D" id="3.40.50.300">
    <property type="entry name" value="P-loop containing nucleotide triphosphate hydrolases"/>
    <property type="match status" value="1"/>
</dbReference>
<keyword evidence="7" id="KW-0479">Metal-binding</keyword>
<dbReference type="PANTHER" id="PTHR21087">
    <property type="entry name" value="SHIKIMATE KINASE"/>
    <property type="match status" value="1"/>
</dbReference>
<comment type="similarity">
    <text evidence="7">Belongs to the shikimate kinase family.</text>
</comment>
<dbReference type="GO" id="GO:0005829">
    <property type="term" value="C:cytosol"/>
    <property type="evidence" value="ECO:0007669"/>
    <property type="project" value="TreeGrafter"/>
</dbReference>
<dbReference type="Pfam" id="PF01202">
    <property type="entry name" value="SKI"/>
    <property type="match status" value="1"/>
</dbReference>
<keyword evidence="2 7" id="KW-0808">Transferase</keyword>
<feature type="binding site" evidence="7">
    <location>
        <begin position="10"/>
        <end position="15"/>
    </location>
    <ligand>
        <name>ATP</name>
        <dbReference type="ChEBI" id="CHEBI:30616"/>
    </ligand>
</feature>
<keyword evidence="3 7" id="KW-0547">Nucleotide-binding</keyword>
<keyword evidence="1 7" id="KW-0028">Amino-acid biosynthesis</keyword>
<evidence type="ECO:0000256" key="2">
    <source>
        <dbReference type="ARBA" id="ARBA00022679"/>
    </source>
</evidence>
<dbReference type="GO" id="GO:0009073">
    <property type="term" value="P:aromatic amino acid family biosynthetic process"/>
    <property type="evidence" value="ECO:0007669"/>
    <property type="project" value="UniProtKB-KW"/>
</dbReference>
<dbReference type="CDD" id="cd00464">
    <property type="entry name" value="SK"/>
    <property type="match status" value="1"/>
</dbReference>
<dbReference type="HAMAP" id="MF_00109">
    <property type="entry name" value="Shikimate_kinase"/>
    <property type="match status" value="1"/>
</dbReference>
<comment type="catalytic activity">
    <reaction evidence="7">
        <text>shikimate + ATP = 3-phosphoshikimate + ADP + H(+)</text>
        <dbReference type="Rhea" id="RHEA:13121"/>
        <dbReference type="ChEBI" id="CHEBI:15378"/>
        <dbReference type="ChEBI" id="CHEBI:30616"/>
        <dbReference type="ChEBI" id="CHEBI:36208"/>
        <dbReference type="ChEBI" id="CHEBI:145989"/>
        <dbReference type="ChEBI" id="CHEBI:456216"/>
        <dbReference type="EC" id="2.7.1.71"/>
    </reaction>
</comment>
<dbReference type="PRINTS" id="PR01100">
    <property type="entry name" value="SHIKIMTKNASE"/>
</dbReference>
<keyword evidence="6 7" id="KW-0057">Aromatic amino acid biosynthesis</keyword>
<dbReference type="AlphaFoldDB" id="A0A940DR79"/>